<feature type="signal peptide" evidence="2">
    <location>
        <begin position="1"/>
        <end position="27"/>
    </location>
</feature>
<dbReference type="Proteomes" id="UP000193648">
    <property type="component" value="Unassembled WGS sequence"/>
</dbReference>
<sequence>MGSSRHVVWRSLRCILHVLSAPAILHSFACECHLVWRPITMTRQRRPHINGAQRLITIVQAPTISFHSPIQSYLTHLLTYKGEIKTDTSKKTIKAEWIRWILYFRECPVQIIRERAATAPPMDSSTITTYLEQKLNNERVIDLLKINSEQLLLTGNAQTRSLRSQWGNQAQTDGKRKLSAFGAKASTTNEATLGTSSVCVNTPSSRETLDQTITITKESFDDEDNVHEFFFRHARIKLDRYWSFYQLFVESLRSISKNPNIDPAARDVAKTAIVIRESRFRTEFFKAEEIFVKAAANINNSSEVTERIRKRHYLGLLDDLPSSQDSSDSFSGKESFSRKKSNIEREEDHTGELPEPMNADRLVGPGTISSSLSNGPESQLVCTDGYSISEALMRYRRVNVIQKVAATVEDILLSNFIVSRPLLLKVLPISVVQEMFPIRNPLNLDTSDMELVVRLTTRASVDSFDELQDWLATEPRMTSSVIYRTISIFLAEADLWAGNNWHIKGSGDNEDTFIDNLLKPISALQILN</sequence>
<feature type="compositionally biased region" description="Polar residues" evidence="1">
    <location>
        <begin position="367"/>
        <end position="377"/>
    </location>
</feature>
<dbReference type="EMBL" id="MCFF01000022">
    <property type="protein sequence ID" value="ORZ13807.1"/>
    <property type="molecule type" value="Genomic_DNA"/>
</dbReference>
<evidence type="ECO:0000313" key="4">
    <source>
        <dbReference type="Proteomes" id="UP000193648"/>
    </source>
</evidence>
<name>A0A1Y2GKF2_9FUNG</name>
<feature type="compositionally biased region" description="Low complexity" evidence="1">
    <location>
        <begin position="322"/>
        <end position="334"/>
    </location>
</feature>
<evidence type="ECO:0000313" key="3">
    <source>
        <dbReference type="EMBL" id="ORZ13807.1"/>
    </source>
</evidence>
<feature type="compositionally biased region" description="Basic and acidic residues" evidence="1">
    <location>
        <begin position="335"/>
        <end position="352"/>
    </location>
</feature>
<dbReference type="InParanoid" id="A0A1Y2GKF2"/>
<organism evidence="3 4">
    <name type="scientific">Lobosporangium transversale</name>
    <dbReference type="NCBI Taxonomy" id="64571"/>
    <lineage>
        <taxon>Eukaryota</taxon>
        <taxon>Fungi</taxon>
        <taxon>Fungi incertae sedis</taxon>
        <taxon>Mucoromycota</taxon>
        <taxon>Mortierellomycotina</taxon>
        <taxon>Mortierellomycetes</taxon>
        <taxon>Mortierellales</taxon>
        <taxon>Mortierellaceae</taxon>
        <taxon>Lobosporangium</taxon>
    </lineage>
</organism>
<keyword evidence="4" id="KW-1185">Reference proteome</keyword>
<dbReference type="RefSeq" id="XP_021880591.1">
    <property type="nucleotide sequence ID" value="XM_022026594.1"/>
</dbReference>
<accession>A0A1Y2GKF2</accession>
<gene>
    <name evidence="3" type="ORF">BCR41DRAFT_371330</name>
</gene>
<evidence type="ECO:0000256" key="1">
    <source>
        <dbReference type="SAM" id="MobiDB-lite"/>
    </source>
</evidence>
<proteinExistence type="predicted"/>
<dbReference type="AlphaFoldDB" id="A0A1Y2GKF2"/>
<protein>
    <submittedName>
        <fullName evidence="3">Uncharacterized protein</fullName>
    </submittedName>
</protein>
<keyword evidence="2" id="KW-0732">Signal</keyword>
<reference evidence="3 4" key="1">
    <citation type="submission" date="2016-07" db="EMBL/GenBank/DDBJ databases">
        <title>Pervasive Adenine N6-methylation of Active Genes in Fungi.</title>
        <authorList>
            <consortium name="DOE Joint Genome Institute"/>
            <person name="Mondo S.J."/>
            <person name="Dannebaum R.O."/>
            <person name="Kuo R.C."/>
            <person name="Labutti K."/>
            <person name="Haridas S."/>
            <person name="Kuo A."/>
            <person name="Salamov A."/>
            <person name="Ahrendt S.R."/>
            <person name="Lipzen A."/>
            <person name="Sullivan W."/>
            <person name="Andreopoulos W.B."/>
            <person name="Clum A."/>
            <person name="Lindquist E."/>
            <person name="Daum C."/>
            <person name="Ramamoorthy G.K."/>
            <person name="Gryganskyi A."/>
            <person name="Culley D."/>
            <person name="Magnuson J.K."/>
            <person name="James T.Y."/>
            <person name="O'Malley M.A."/>
            <person name="Stajich J.E."/>
            <person name="Spatafora J.W."/>
            <person name="Visel A."/>
            <person name="Grigoriev I.V."/>
        </authorList>
    </citation>
    <scope>NUCLEOTIDE SEQUENCE [LARGE SCALE GENOMIC DNA]</scope>
    <source>
        <strain evidence="3 4">NRRL 3116</strain>
    </source>
</reference>
<feature type="region of interest" description="Disordered" evidence="1">
    <location>
        <begin position="322"/>
        <end position="377"/>
    </location>
</feature>
<evidence type="ECO:0000256" key="2">
    <source>
        <dbReference type="SAM" id="SignalP"/>
    </source>
</evidence>
<dbReference type="OrthoDB" id="2394426at2759"/>
<dbReference type="GeneID" id="33568437"/>
<feature type="chain" id="PRO_5012734173" evidence="2">
    <location>
        <begin position="28"/>
        <end position="528"/>
    </location>
</feature>
<comment type="caution">
    <text evidence="3">The sequence shown here is derived from an EMBL/GenBank/DDBJ whole genome shotgun (WGS) entry which is preliminary data.</text>
</comment>